<dbReference type="Gene3D" id="3.40.50.12120">
    <property type="entry name" value="POC1 chaperone"/>
    <property type="match status" value="1"/>
</dbReference>
<gene>
    <name evidence="1" type="ORF">ZYGR_0AS05110</name>
</gene>
<dbReference type="OrthoDB" id="4062897at2759"/>
<dbReference type="EMBL" id="BDGX01000045">
    <property type="protein sequence ID" value="GAV55187.1"/>
    <property type="molecule type" value="Genomic_DNA"/>
</dbReference>
<dbReference type="Pfam" id="PF10450">
    <property type="entry name" value="POC1"/>
    <property type="match status" value="1"/>
</dbReference>
<sequence length="272" mass="30552">MLFKQWNEIAEPRHHLDSPLAVGIDDESLQKGTLPVVELPNIEWNKFHKIFLTTGIMDPLFPKELLGVVKLGEIRTTLTLDRNPAHDDGEYSWNFEENFPNEVNLNNGQANDDGRFLTFVTTVEAFGDSLLIAVKENFLKVSPITYNFIAQVLLSAINGTNHELRVLGTSDRITELKFISNLRSDLQPPEFVTGFIGSILTQLTVKNIPFQGFIAPSEGAIGFEKMSMNTMPELIDVCGQWTDANSDKYRSECYRHWRLDNGAAGSLSGLYV</sequence>
<reference evidence="1 2" key="1">
    <citation type="submission" date="2016-08" db="EMBL/GenBank/DDBJ databases">
        <title>Draft genome sequence of allopolyploid Zygosaccharomyces rouxii.</title>
        <authorList>
            <person name="Watanabe J."/>
            <person name="Uehara K."/>
            <person name="Mogi Y."/>
            <person name="Tsukioka Y."/>
        </authorList>
    </citation>
    <scope>NUCLEOTIDE SEQUENCE [LARGE SCALE GENOMIC DNA]</scope>
    <source>
        <strain evidence="1 2">NBRC 110957</strain>
    </source>
</reference>
<name>A0A1Q3AHI3_ZYGRO</name>
<accession>A0A1Q3AHI3</accession>
<organism evidence="1 2">
    <name type="scientific">Zygosaccharomyces rouxii</name>
    <dbReference type="NCBI Taxonomy" id="4956"/>
    <lineage>
        <taxon>Eukaryota</taxon>
        <taxon>Fungi</taxon>
        <taxon>Dikarya</taxon>
        <taxon>Ascomycota</taxon>
        <taxon>Saccharomycotina</taxon>
        <taxon>Saccharomycetes</taxon>
        <taxon>Saccharomycetales</taxon>
        <taxon>Saccharomycetaceae</taxon>
        <taxon>Zygosaccharomyces</taxon>
    </lineage>
</organism>
<comment type="caution">
    <text evidence="1">The sequence shown here is derived from an EMBL/GenBank/DDBJ whole genome shotgun (WGS) entry which is preliminary data.</text>
</comment>
<dbReference type="InterPro" id="IPR038605">
    <property type="entry name" value="Pba1_sf"/>
</dbReference>
<dbReference type="Proteomes" id="UP000187013">
    <property type="component" value="Unassembled WGS sequence"/>
</dbReference>
<evidence type="ECO:0000313" key="1">
    <source>
        <dbReference type="EMBL" id="GAV55187.1"/>
    </source>
</evidence>
<protein>
    <submittedName>
        <fullName evidence="1">Uncharacterized protein</fullName>
    </submittedName>
</protein>
<proteinExistence type="predicted"/>
<dbReference type="InterPro" id="IPR018855">
    <property type="entry name" value="Psome_chaperone_1_fun"/>
</dbReference>
<dbReference type="AlphaFoldDB" id="A0A1Q3AHI3"/>
<dbReference type="GO" id="GO:0043248">
    <property type="term" value="P:proteasome assembly"/>
    <property type="evidence" value="ECO:0007669"/>
    <property type="project" value="InterPro"/>
</dbReference>
<evidence type="ECO:0000313" key="2">
    <source>
        <dbReference type="Proteomes" id="UP000187013"/>
    </source>
</evidence>